<comment type="pathway">
    <text evidence="1 8">Lipid metabolism; fatty acid biosynthesis.</text>
</comment>
<dbReference type="Proteomes" id="UP001208567">
    <property type="component" value="Unassembled WGS sequence"/>
</dbReference>
<dbReference type="Gene3D" id="2.40.50.100">
    <property type="match status" value="1"/>
</dbReference>
<evidence type="ECO:0000256" key="1">
    <source>
        <dbReference type="ARBA" id="ARBA00005194"/>
    </source>
</evidence>
<dbReference type="InterPro" id="IPR000089">
    <property type="entry name" value="Biotin_lipoyl"/>
</dbReference>
<dbReference type="PROSITE" id="PS00188">
    <property type="entry name" value="BIOTIN"/>
    <property type="match status" value="1"/>
</dbReference>
<dbReference type="Pfam" id="PF00364">
    <property type="entry name" value="Biotin_lipoyl"/>
    <property type="match status" value="1"/>
</dbReference>
<dbReference type="PROSITE" id="PS50968">
    <property type="entry name" value="BIOTINYL_LIPOYL"/>
    <property type="match status" value="1"/>
</dbReference>
<reference evidence="10 11" key="1">
    <citation type="journal article" date="2024" name="Int. J. Syst. Evol. Microbiol.">
        <title>Clostridium omnivorum sp. nov., isolated from anoxic soil under the treatment of reductive soil disinfestation.</title>
        <authorList>
            <person name="Ueki A."/>
            <person name="Tonouchi A."/>
            <person name="Kaku N."/>
            <person name="Honma S."/>
            <person name="Ueki K."/>
        </authorList>
    </citation>
    <scope>NUCLEOTIDE SEQUENCE [LARGE SCALE GENOMIC DNA]</scope>
    <source>
        <strain evidence="10 11">E14</strain>
    </source>
</reference>
<feature type="domain" description="Lipoyl-binding" evidence="9">
    <location>
        <begin position="87"/>
        <end position="163"/>
    </location>
</feature>
<dbReference type="RefSeq" id="WP_264849135.1">
    <property type="nucleotide sequence ID" value="NZ_BRXR01000001.1"/>
</dbReference>
<keyword evidence="4 8" id="KW-0276">Fatty acid metabolism</keyword>
<dbReference type="NCBIfam" id="TIGR00531">
    <property type="entry name" value="BCCP"/>
    <property type="match status" value="1"/>
</dbReference>
<evidence type="ECO:0000256" key="4">
    <source>
        <dbReference type="ARBA" id="ARBA00022832"/>
    </source>
</evidence>
<keyword evidence="7 8" id="KW-0092">Biotin</keyword>
<comment type="function">
    <text evidence="8">This protein is a component of the acetyl coenzyme A carboxylase complex; first, biotin carboxylase catalyzes the carboxylation of the carrier protein and then the transcarboxylase transfers the carboxyl group to form malonyl-CoA.</text>
</comment>
<dbReference type="InterPro" id="IPR001882">
    <property type="entry name" value="Biotin_BS"/>
</dbReference>
<evidence type="ECO:0000256" key="8">
    <source>
        <dbReference type="RuleBase" id="RU364072"/>
    </source>
</evidence>
<dbReference type="PRINTS" id="PR01071">
    <property type="entry name" value="ACOABIOTINCC"/>
</dbReference>
<dbReference type="PANTHER" id="PTHR45266:SF3">
    <property type="entry name" value="OXALOACETATE DECARBOXYLASE ALPHA CHAIN"/>
    <property type="match status" value="1"/>
</dbReference>
<evidence type="ECO:0000313" key="10">
    <source>
        <dbReference type="EMBL" id="GLC29861.1"/>
    </source>
</evidence>
<keyword evidence="3 8" id="KW-0444">Lipid biosynthesis</keyword>
<evidence type="ECO:0000256" key="3">
    <source>
        <dbReference type="ARBA" id="ARBA00022516"/>
    </source>
</evidence>
<keyword evidence="6 8" id="KW-0275">Fatty acid biosynthesis</keyword>
<protein>
    <recommendedName>
        <fullName evidence="2 8">Biotin carboxyl carrier protein of acetyl-CoA carboxylase</fullName>
    </recommendedName>
</protein>
<organism evidence="10 11">
    <name type="scientific">Clostridium omnivorum</name>
    <dbReference type="NCBI Taxonomy" id="1604902"/>
    <lineage>
        <taxon>Bacteria</taxon>
        <taxon>Bacillati</taxon>
        <taxon>Bacillota</taxon>
        <taxon>Clostridia</taxon>
        <taxon>Eubacteriales</taxon>
        <taxon>Clostridiaceae</taxon>
        <taxon>Clostridium</taxon>
    </lineage>
</organism>
<dbReference type="InterPro" id="IPR050709">
    <property type="entry name" value="Biotin_Carboxyl_Carrier/Decarb"/>
</dbReference>
<dbReference type="EMBL" id="BRXR01000001">
    <property type="protein sequence ID" value="GLC29861.1"/>
    <property type="molecule type" value="Genomic_DNA"/>
</dbReference>
<sequence length="163" mass="18227">MDYKSIQELIKTMSDSNLTLLEVESEGVKIKLEKKCEQVLIEKLPQLVSAQAVEAPAPVQKQEVKASKEQFINEEAALETNNEKVEGILITSPIVGTFYLSPSPEAEQYVKVGSKVKKGDTLCIIEAMKLMNEIEAEVDGEVVEILVNNEQMVEYGQPLFRIR</sequence>
<evidence type="ECO:0000256" key="7">
    <source>
        <dbReference type="ARBA" id="ARBA00023267"/>
    </source>
</evidence>
<accession>A0ABQ5N3U6</accession>
<evidence type="ECO:0000313" key="11">
    <source>
        <dbReference type="Proteomes" id="UP001208567"/>
    </source>
</evidence>
<dbReference type="InterPro" id="IPR011053">
    <property type="entry name" value="Single_hybrid_motif"/>
</dbReference>
<evidence type="ECO:0000256" key="2">
    <source>
        <dbReference type="ARBA" id="ARBA00017562"/>
    </source>
</evidence>
<keyword evidence="5 8" id="KW-0443">Lipid metabolism</keyword>
<evidence type="ECO:0000259" key="9">
    <source>
        <dbReference type="PROSITE" id="PS50968"/>
    </source>
</evidence>
<dbReference type="PANTHER" id="PTHR45266">
    <property type="entry name" value="OXALOACETATE DECARBOXYLASE ALPHA CHAIN"/>
    <property type="match status" value="1"/>
</dbReference>
<proteinExistence type="predicted"/>
<name>A0ABQ5N3U6_9CLOT</name>
<gene>
    <name evidence="10" type="primary">accB</name>
    <name evidence="10" type="ORF">bsdE14_12710</name>
</gene>
<dbReference type="InterPro" id="IPR001249">
    <property type="entry name" value="AcCoA_biotinCC"/>
</dbReference>
<dbReference type="CDD" id="cd06850">
    <property type="entry name" value="biotinyl_domain"/>
    <property type="match status" value="1"/>
</dbReference>
<evidence type="ECO:0000256" key="5">
    <source>
        <dbReference type="ARBA" id="ARBA00023098"/>
    </source>
</evidence>
<dbReference type="SUPFAM" id="SSF51230">
    <property type="entry name" value="Single hybrid motif"/>
    <property type="match status" value="1"/>
</dbReference>
<keyword evidence="11" id="KW-1185">Reference proteome</keyword>
<evidence type="ECO:0000256" key="6">
    <source>
        <dbReference type="ARBA" id="ARBA00023160"/>
    </source>
</evidence>
<comment type="caution">
    <text evidence="10">The sequence shown here is derived from an EMBL/GenBank/DDBJ whole genome shotgun (WGS) entry which is preliminary data.</text>
</comment>